<reference evidence="2 3" key="1">
    <citation type="submission" date="2005-10" db="EMBL/GenBank/DDBJ databases">
        <title>Complete sequence of Geobacter metallireducens GS-15.</title>
        <authorList>
            <consortium name="US DOE Joint Genome Institute"/>
            <person name="Copeland A."/>
            <person name="Lucas S."/>
            <person name="Lapidus A."/>
            <person name="Barry K."/>
            <person name="Detter J.C."/>
            <person name="Glavina T."/>
            <person name="Hammon N."/>
            <person name="Israni S."/>
            <person name="Pitluck S."/>
            <person name="Di Bartolo G."/>
            <person name="Chain P."/>
            <person name="Schmutz J."/>
            <person name="Larimer F."/>
            <person name="Land M."/>
            <person name="Kyrpides N."/>
            <person name="Ivanova N."/>
            <person name="Richardson P."/>
        </authorList>
    </citation>
    <scope>NUCLEOTIDE SEQUENCE [LARGE SCALE GENOMIC DNA]</scope>
    <source>
        <strain evidence="3">ATCC 53774 / DSM 7210 / GS-15</strain>
    </source>
</reference>
<evidence type="ECO:0000313" key="2">
    <source>
        <dbReference type="EMBL" id="ABB32337.1"/>
    </source>
</evidence>
<dbReference type="GO" id="GO:0016787">
    <property type="term" value="F:hydrolase activity"/>
    <property type="evidence" value="ECO:0007669"/>
    <property type="project" value="UniProtKB-KW"/>
</dbReference>
<accession>Q39TT7</accession>
<feature type="domain" description="HD" evidence="1">
    <location>
        <begin position="32"/>
        <end position="136"/>
    </location>
</feature>
<evidence type="ECO:0000259" key="1">
    <source>
        <dbReference type="Pfam" id="PF01966"/>
    </source>
</evidence>
<dbReference type="STRING" id="269799.Gmet_2108"/>
<name>Q39TT7_GEOMG</name>
<dbReference type="EMBL" id="CP000148">
    <property type="protein sequence ID" value="ABB32337.1"/>
    <property type="molecule type" value="Genomic_DNA"/>
</dbReference>
<sequence>MREMSKIYEHIYDLARPHLNTRNNDIHTNVAYRFALRLLEDEPGDPDVVIPAIICHDIGWIKLPEALHSKAFGPGFDPDLRRVHEVEGVELAREILRSVAYDPHKSREILEIIEGHDSRLEAISDSDKIVKDADKLWRVTSEGLAIDAEWFRQEPEEHLHWTAVQIDSWFFTETGRQLAWAALEKAGYTP</sequence>
<dbReference type="Gene3D" id="1.10.3210.10">
    <property type="entry name" value="Hypothetical protein af1432"/>
    <property type="match status" value="1"/>
</dbReference>
<dbReference type="eggNOG" id="COG1418">
    <property type="taxonomic scope" value="Bacteria"/>
</dbReference>
<reference evidence="2 3" key="2">
    <citation type="journal article" date="2009" name="BMC Microbiol.">
        <title>The genome sequence of Geobacter metallireducens: features of metabolism, physiology and regulation common and dissimilar to Geobacter sulfurreducens.</title>
        <authorList>
            <person name="Aklujkar M."/>
            <person name="Krushkal J."/>
            <person name="DiBartolo G."/>
            <person name="Lapidus A."/>
            <person name="Land M.L."/>
            <person name="Lovley D.R."/>
        </authorList>
    </citation>
    <scope>NUCLEOTIDE SEQUENCE [LARGE SCALE GENOMIC DNA]</scope>
    <source>
        <strain evidence="3">ATCC 53774 / DSM 7210 / GS-15</strain>
    </source>
</reference>
<gene>
    <name evidence="2" type="ordered locus">Gmet_2108</name>
</gene>
<keyword evidence="2" id="KW-0378">Hydrolase</keyword>
<dbReference type="KEGG" id="gme:Gmet_2108"/>
<dbReference type="CDD" id="cd00077">
    <property type="entry name" value="HDc"/>
    <property type="match status" value="1"/>
</dbReference>
<dbReference type="InterPro" id="IPR006674">
    <property type="entry name" value="HD_domain"/>
</dbReference>
<dbReference type="SUPFAM" id="SSF109604">
    <property type="entry name" value="HD-domain/PDEase-like"/>
    <property type="match status" value="1"/>
</dbReference>
<evidence type="ECO:0000313" key="3">
    <source>
        <dbReference type="Proteomes" id="UP000007073"/>
    </source>
</evidence>
<dbReference type="Proteomes" id="UP000007073">
    <property type="component" value="Chromosome"/>
</dbReference>
<protein>
    <submittedName>
        <fullName evidence="2">Metal-dependent phosphohydrolase</fullName>
    </submittedName>
</protein>
<dbReference type="Pfam" id="PF01966">
    <property type="entry name" value="HD"/>
    <property type="match status" value="1"/>
</dbReference>
<dbReference type="InterPro" id="IPR003607">
    <property type="entry name" value="HD/PDEase_dom"/>
</dbReference>
<keyword evidence="3" id="KW-1185">Reference proteome</keyword>
<proteinExistence type="predicted"/>
<dbReference type="HOGENOM" id="CLU_092695_0_0_7"/>
<organism evidence="2 3">
    <name type="scientific">Geobacter metallireducens (strain ATCC 53774 / DSM 7210 / GS-15)</name>
    <dbReference type="NCBI Taxonomy" id="269799"/>
    <lineage>
        <taxon>Bacteria</taxon>
        <taxon>Pseudomonadati</taxon>
        <taxon>Thermodesulfobacteriota</taxon>
        <taxon>Desulfuromonadia</taxon>
        <taxon>Geobacterales</taxon>
        <taxon>Geobacteraceae</taxon>
        <taxon>Geobacter</taxon>
    </lineage>
</organism>
<dbReference type="RefSeq" id="WP_004513096.1">
    <property type="nucleotide sequence ID" value="NC_007517.1"/>
</dbReference>
<dbReference type="AlphaFoldDB" id="Q39TT7"/>